<dbReference type="Pfam" id="PF06195">
    <property type="entry name" value="DUF996"/>
    <property type="match status" value="1"/>
</dbReference>
<organism evidence="2 3">
    <name type="scientific">Acidiplasma cupricumulans</name>
    <dbReference type="NCBI Taxonomy" id="312540"/>
    <lineage>
        <taxon>Archaea</taxon>
        <taxon>Methanobacteriati</taxon>
        <taxon>Thermoplasmatota</taxon>
        <taxon>Thermoplasmata</taxon>
        <taxon>Thermoplasmatales</taxon>
        <taxon>Ferroplasmaceae</taxon>
        <taxon>Acidiplasma</taxon>
    </lineage>
</organism>
<protein>
    <recommendedName>
        <fullName evidence="4">DUF996 domain-containing protein</fullName>
    </recommendedName>
</protein>
<evidence type="ECO:0008006" key="4">
    <source>
        <dbReference type="Google" id="ProtNLM"/>
    </source>
</evidence>
<proteinExistence type="predicted"/>
<dbReference type="EMBL" id="LKBH01000087">
    <property type="protein sequence ID" value="KQB35860.1"/>
    <property type="molecule type" value="Genomic_DNA"/>
</dbReference>
<dbReference type="InterPro" id="IPR010397">
    <property type="entry name" value="DUF996"/>
</dbReference>
<dbReference type="AlphaFoldDB" id="A0A0N8VL90"/>
<dbReference type="GeneID" id="84221524"/>
<keyword evidence="1" id="KW-1133">Transmembrane helix</keyword>
<evidence type="ECO:0000313" key="2">
    <source>
        <dbReference type="EMBL" id="KQB35860.1"/>
    </source>
</evidence>
<dbReference type="Proteomes" id="UP000050301">
    <property type="component" value="Unassembled WGS sequence"/>
</dbReference>
<evidence type="ECO:0000313" key="3">
    <source>
        <dbReference type="Proteomes" id="UP000050301"/>
    </source>
</evidence>
<dbReference type="RefSeq" id="WP_048100916.1">
    <property type="nucleotide sequence ID" value="NZ_LKBH01000087.1"/>
</dbReference>
<feature type="transmembrane region" description="Helical" evidence="1">
    <location>
        <begin position="67"/>
        <end position="94"/>
    </location>
</feature>
<reference evidence="2 3" key="1">
    <citation type="submission" date="2015-09" db="EMBL/GenBank/DDBJ databases">
        <title>Heavy metals and arsenic resistance mechanisms in polyextremophilic archaea of the family Ferroplasmaceae.</title>
        <authorList>
            <person name="Bulaev A.G."/>
            <person name="Kanygina A.V."/>
        </authorList>
    </citation>
    <scope>NUCLEOTIDE SEQUENCE [LARGE SCALE GENOMIC DNA]</scope>
    <source>
        <strain evidence="2 3">BH2</strain>
    </source>
</reference>
<keyword evidence="3" id="KW-1185">Reference proteome</keyword>
<feature type="transmembrane region" description="Helical" evidence="1">
    <location>
        <begin position="12"/>
        <end position="32"/>
    </location>
</feature>
<accession>A0A0N8VL90</accession>
<keyword evidence="1" id="KW-0472">Membrane</keyword>
<keyword evidence="1" id="KW-0812">Transmembrane</keyword>
<evidence type="ECO:0000256" key="1">
    <source>
        <dbReference type="SAM" id="Phobius"/>
    </source>
</evidence>
<feature type="transmembrane region" description="Helical" evidence="1">
    <location>
        <begin position="150"/>
        <end position="177"/>
    </location>
</feature>
<gene>
    <name evidence="2" type="ORF">AOG55_05615</name>
</gene>
<comment type="caution">
    <text evidence="2">The sequence shown here is derived from an EMBL/GenBank/DDBJ whole genome shotgun (WGS) entry which is preliminary data.</text>
</comment>
<dbReference type="InParanoid" id="A0A0N8VL90"/>
<sequence length="202" mass="22161">MYSQRIPELEPARTYGILGIILEFFGGILNIFINYAGLIAEVLGLILLLNSMNLISNYYDNKKPFKYMLASVISGILIGLIVILVFGISSYAVTTHAGTAPPVSPAYGLLVSLFILLLGVIASIIFEYFAYKSVYELTGVRDFNTAANMLLIGVILTIIIIGILLIFIGIIFVILGFNKLPSDAKPRNPVNPEEGIYDDMNF</sequence>
<name>A0A0N8VL90_9ARCH</name>
<feature type="transmembrane region" description="Helical" evidence="1">
    <location>
        <begin position="106"/>
        <end position="129"/>
    </location>
</feature>